<dbReference type="Proteomes" id="UP000824078">
    <property type="component" value="Unassembled WGS sequence"/>
</dbReference>
<organism evidence="1 2">
    <name type="scientific">Candidatus Coprovicinus avistercoris</name>
    <dbReference type="NCBI Taxonomy" id="2840754"/>
    <lineage>
        <taxon>Bacteria</taxon>
        <taxon>Bacillati</taxon>
        <taxon>Actinomycetota</taxon>
        <taxon>Coriobacteriia</taxon>
        <taxon>Coriobacteriales</taxon>
        <taxon>Coriobacteriaceae</taxon>
        <taxon>Coriobacteriaceae incertae sedis</taxon>
        <taxon>Candidatus Coprovicinus</taxon>
    </lineage>
</organism>
<comment type="caution">
    <text evidence="1">The sequence shown here is derived from an EMBL/GenBank/DDBJ whole genome shotgun (WGS) entry which is preliminary data.</text>
</comment>
<dbReference type="EMBL" id="DVMQ01000016">
    <property type="protein sequence ID" value="HIU24279.1"/>
    <property type="molecule type" value="Genomic_DNA"/>
</dbReference>
<accession>A0A9D1L463</accession>
<protein>
    <submittedName>
        <fullName evidence="1">Uncharacterized protein</fullName>
    </submittedName>
</protein>
<reference evidence="1" key="2">
    <citation type="journal article" date="2021" name="PeerJ">
        <title>Extensive microbial diversity within the chicken gut microbiome revealed by metagenomics and culture.</title>
        <authorList>
            <person name="Gilroy R."/>
            <person name="Ravi A."/>
            <person name="Getino M."/>
            <person name="Pursley I."/>
            <person name="Horton D.L."/>
            <person name="Alikhan N.F."/>
            <person name="Baker D."/>
            <person name="Gharbi K."/>
            <person name="Hall N."/>
            <person name="Watson M."/>
            <person name="Adriaenssens E.M."/>
            <person name="Foster-Nyarko E."/>
            <person name="Jarju S."/>
            <person name="Secka A."/>
            <person name="Antonio M."/>
            <person name="Oren A."/>
            <person name="Chaudhuri R.R."/>
            <person name="La Ragione R."/>
            <person name="Hildebrand F."/>
            <person name="Pallen M.J."/>
        </authorList>
    </citation>
    <scope>NUCLEOTIDE SEQUENCE</scope>
    <source>
        <strain evidence="1">ChiHjej12B11-29160</strain>
    </source>
</reference>
<gene>
    <name evidence="1" type="ORF">IAD17_05100</name>
</gene>
<evidence type="ECO:0000313" key="1">
    <source>
        <dbReference type="EMBL" id="HIU24279.1"/>
    </source>
</evidence>
<reference evidence="1" key="1">
    <citation type="submission" date="2020-10" db="EMBL/GenBank/DDBJ databases">
        <authorList>
            <person name="Gilroy R."/>
        </authorList>
    </citation>
    <scope>NUCLEOTIDE SEQUENCE</scope>
    <source>
        <strain evidence="1">ChiHjej12B11-29160</strain>
    </source>
</reference>
<proteinExistence type="predicted"/>
<name>A0A9D1L463_9ACTN</name>
<dbReference type="AlphaFoldDB" id="A0A9D1L463"/>
<evidence type="ECO:0000313" key="2">
    <source>
        <dbReference type="Proteomes" id="UP000824078"/>
    </source>
</evidence>
<sequence length="86" mass="9926">MHNANAFINLPSLDTWENLQPLERERREGILRNISIRMSEYGPHRAIASPKRGRLFMPFAALTGYESMIEHVEHDVNQTADNHSEP</sequence>